<reference evidence="1 2" key="1">
    <citation type="submission" date="2021-06" db="EMBL/GenBank/DDBJ databases">
        <authorList>
            <person name="Palmer J.M."/>
        </authorList>
    </citation>
    <scope>NUCLEOTIDE SEQUENCE [LARGE SCALE GENOMIC DNA]</scope>
    <source>
        <strain evidence="1 2">GA_2019</strain>
        <tissue evidence="1">Muscle</tissue>
    </source>
</reference>
<name>A0ABV0MUX0_9TELE</name>
<dbReference type="EMBL" id="JAHRIO010012854">
    <property type="protein sequence ID" value="MEQ2162918.1"/>
    <property type="molecule type" value="Genomic_DNA"/>
</dbReference>
<keyword evidence="2" id="KW-1185">Reference proteome</keyword>
<proteinExistence type="predicted"/>
<feature type="non-terminal residue" evidence="1">
    <location>
        <position position="1"/>
    </location>
</feature>
<protein>
    <submittedName>
        <fullName evidence="1">Uncharacterized protein</fullName>
    </submittedName>
</protein>
<gene>
    <name evidence="1" type="ORF">GOODEAATRI_024917</name>
</gene>
<evidence type="ECO:0000313" key="1">
    <source>
        <dbReference type="EMBL" id="MEQ2162918.1"/>
    </source>
</evidence>
<comment type="caution">
    <text evidence="1">The sequence shown here is derived from an EMBL/GenBank/DDBJ whole genome shotgun (WGS) entry which is preliminary data.</text>
</comment>
<evidence type="ECO:0000313" key="2">
    <source>
        <dbReference type="Proteomes" id="UP001476798"/>
    </source>
</evidence>
<organism evidence="1 2">
    <name type="scientific">Goodea atripinnis</name>
    <dbReference type="NCBI Taxonomy" id="208336"/>
    <lineage>
        <taxon>Eukaryota</taxon>
        <taxon>Metazoa</taxon>
        <taxon>Chordata</taxon>
        <taxon>Craniata</taxon>
        <taxon>Vertebrata</taxon>
        <taxon>Euteleostomi</taxon>
        <taxon>Actinopterygii</taxon>
        <taxon>Neopterygii</taxon>
        <taxon>Teleostei</taxon>
        <taxon>Neoteleostei</taxon>
        <taxon>Acanthomorphata</taxon>
        <taxon>Ovalentaria</taxon>
        <taxon>Atherinomorphae</taxon>
        <taxon>Cyprinodontiformes</taxon>
        <taxon>Goodeidae</taxon>
        <taxon>Goodea</taxon>
    </lineage>
</organism>
<accession>A0ABV0MUX0</accession>
<sequence>ISTLHLQAGAVITDVSLEAAALHDTTLTHSMWAVQAVVGFPGSVKRNCTKPGFLSGVNLPESTIFFF</sequence>
<dbReference type="Proteomes" id="UP001476798">
    <property type="component" value="Unassembled WGS sequence"/>
</dbReference>